<reference evidence="2" key="1">
    <citation type="submission" date="2020-10" db="EMBL/GenBank/DDBJ databases">
        <authorList>
            <person name="Castelo-Branco R."/>
            <person name="Eusebio N."/>
            <person name="Adriana R."/>
            <person name="Vieira A."/>
            <person name="Brugerolle De Fraissinette N."/>
            <person name="Rezende De Castro R."/>
            <person name="Schneider M.P."/>
            <person name="Vasconcelos V."/>
            <person name="Leao P.N."/>
        </authorList>
    </citation>
    <scope>NUCLEOTIDE SEQUENCE</scope>
    <source>
        <strain evidence="2">LEGE 12446</strain>
    </source>
</reference>
<dbReference type="Proteomes" id="UP000622533">
    <property type="component" value="Unassembled WGS sequence"/>
</dbReference>
<sequence>MQVQASKSILRIKNPSRKQFSEIAKQYQPFIIEDVAKYWGAYKHWSNDYLIEKCGNNIVPVRFFKQDFWNDYKNFAYEGSYEPHKEMKLAEYINNYIEDTNTQNRVECYLNEAVFEERFPEIVGDINYPQYFNSKPLVRLWFGLSKKHFSSNSSLHFDAEHNIFAQIRGRKRILLYPPTNYLSFYPPLEDRSGALYGSKVNPDSLDLELFPKFPWQEKIEFVLQPGEILYLPPFWWHHMTAVDDNISLSFWYYVKIQDFFWQKKMLSVFFHTAPHYLYHSISAGDFSVLKFFQMK</sequence>
<dbReference type="EMBL" id="JADEXS010000027">
    <property type="protein sequence ID" value="MBE9021559.1"/>
    <property type="molecule type" value="Genomic_DNA"/>
</dbReference>
<name>A0A8J6ZU39_DESMC</name>
<dbReference type="Pfam" id="PF13621">
    <property type="entry name" value="Cupin_8"/>
    <property type="match status" value="1"/>
</dbReference>
<protein>
    <submittedName>
        <fullName evidence="2">Cupin-like domain-containing protein</fullName>
    </submittedName>
</protein>
<dbReference type="InterPro" id="IPR003347">
    <property type="entry name" value="JmjC_dom"/>
</dbReference>
<dbReference type="PANTHER" id="PTHR12461:SF105">
    <property type="entry name" value="HYPOXIA-INDUCIBLE FACTOR 1-ALPHA INHIBITOR"/>
    <property type="match status" value="1"/>
</dbReference>
<organism evidence="2 3">
    <name type="scientific">Desmonostoc muscorum LEGE 12446</name>
    <dbReference type="NCBI Taxonomy" id="1828758"/>
    <lineage>
        <taxon>Bacteria</taxon>
        <taxon>Bacillati</taxon>
        <taxon>Cyanobacteriota</taxon>
        <taxon>Cyanophyceae</taxon>
        <taxon>Nostocales</taxon>
        <taxon>Nostocaceae</taxon>
        <taxon>Desmonostoc</taxon>
    </lineage>
</organism>
<dbReference type="InterPro" id="IPR041667">
    <property type="entry name" value="Cupin_8"/>
</dbReference>
<dbReference type="SUPFAM" id="SSF51197">
    <property type="entry name" value="Clavaminate synthase-like"/>
    <property type="match status" value="1"/>
</dbReference>
<dbReference type="AlphaFoldDB" id="A0A8J6ZU39"/>
<proteinExistence type="predicted"/>
<feature type="domain" description="JmjC" evidence="1">
    <location>
        <begin position="67"/>
        <end position="269"/>
    </location>
</feature>
<dbReference type="PANTHER" id="PTHR12461">
    <property type="entry name" value="HYPOXIA-INDUCIBLE FACTOR 1 ALPHA INHIBITOR-RELATED"/>
    <property type="match status" value="1"/>
</dbReference>
<evidence type="ECO:0000313" key="3">
    <source>
        <dbReference type="Proteomes" id="UP000622533"/>
    </source>
</evidence>
<accession>A0A8J6ZU39</accession>
<keyword evidence="3" id="KW-1185">Reference proteome</keyword>
<gene>
    <name evidence="2" type="ORF">IQ276_03505</name>
</gene>
<comment type="caution">
    <text evidence="2">The sequence shown here is derived from an EMBL/GenBank/DDBJ whole genome shotgun (WGS) entry which is preliminary data.</text>
</comment>
<dbReference type="PROSITE" id="PS51184">
    <property type="entry name" value="JMJC"/>
    <property type="match status" value="1"/>
</dbReference>
<evidence type="ECO:0000259" key="1">
    <source>
        <dbReference type="PROSITE" id="PS51184"/>
    </source>
</evidence>
<dbReference type="RefSeq" id="WP_193913693.1">
    <property type="nucleotide sequence ID" value="NZ_JADEXS020000001.1"/>
</dbReference>
<dbReference type="SMART" id="SM00558">
    <property type="entry name" value="JmjC"/>
    <property type="match status" value="1"/>
</dbReference>
<evidence type="ECO:0000313" key="2">
    <source>
        <dbReference type="EMBL" id="MBE9021559.1"/>
    </source>
</evidence>
<dbReference type="Gene3D" id="2.60.120.650">
    <property type="entry name" value="Cupin"/>
    <property type="match status" value="1"/>
</dbReference>